<feature type="region of interest" description="Disordered" evidence="1">
    <location>
        <begin position="72"/>
        <end position="105"/>
    </location>
</feature>
<feature type="compositionally biased region" description="Basic and acidic residues" evidence="1">
    <location>
        <begin position="72"/>
        <end position="87"/>
    </location>
</feature>
<protein>
    <recommendedName>
        <fullName evidence="4">Histone-lysine N-methyltransferase SETMAR</fullName>
    </recommendedName>
</protein>
<keyword evidence="3" id="KW-1185">Reference proteome</keyword>
<dbReference type="Gene3D" id="3.30.420.10">
    <property type="entry name" value="Ribonuclease H-like superfamily/Ribonuclease H"/>
    <property type="match status" value="1"/>
</dbReference>
<evidence type="ECO:0000313" key="2">
    <source>
        <dbReference type="EMBL" id="GBP44548.1"/>
    </source>
</evidence>
<accession>A0A4C1VZT5</accession>
<evidence type="ECO:0000256" key="1">
    <source>
        <dbReference type="SAM" id="MobiDB-lite"/>
    </source>
</evidence>
<gene>
    <name evidence="2" type="ORF">EVAR_86772_1</name>
</gene>
<organism evidence="2 3">
    <name type="scientific">Eumeta variegata</name>
    <name type="common">Bagworm moth</name>
    <name type="synonym">Eumeta japonica</name>
    <dbReference type="NCBI Taxonomy" id="151549"/>
    <lineage>
        <taxon>Eukaryota</taxon>
        <taxon>Metazoa</taxon>
        <taxon>Ecdysozoa</taxon>
        <taxon>Arthropoda</taxon>
        <taxon>Hexapoda</taxon>
        <taxon>Insecta</taxon>
        <taxon>Pterygota</taxon>
        <taxon>Neoptera</taxon>
        <taxon>Endopterygota</taxon>
        <taxon>Lepidoptera</taxon>
        <taxon>Glossata</taxon>
        <taxon>Ditrysia</taxon>
        <taxon>Tineoidea</taxon>
        <taxon>Psychidae</taxon>
        <taxon>Oiketicinae</taxon>
        <taxon>Eumeta</taxon>
    </lineage>
</organism>
<comment type="caution">
    <text evidence="2">The sequence shown here is derived from an EMBL/GenBank/DDBJ whole genome shotgun (WGS) entry which is preliminary data.</text>
</comment>
<evidence type="ECO:0008006" key="4">
    <source>
        <dbReference type="Google" id="ProtNLM"/>
    </source>
</evidence>
<proteinExistence type="predicted"/>
<dbReference type="EMBL" id="BGZK01000454">
    <property type="protein sequence ID" value="GBP44548.1"/>
    <property type="molecule type" value="Genomic_DNA"/>
</dbReference>
<sequence length="124" mass="13757">MKLKQEVEKKLPEFTNRKGVVFHHDYAKPHTSLATQQILREFAPRTNRANRAKKKEASGLVPGARLRVDLIIRTSRENRSDSNEARGRRPAACPPAPSPAPLEPRALAASARITRGFVFPPLGA</sequence>
<dbReference type="AlphaFoldDB" id="A0A4C1VZT5"/>
<dbReference type="InterPro" id="IPR036397">
    <property type="entry name" value="RNaseH_sf"/>
</dbReference>
<name>A0A4C1VZT5_EUMVA</name>
<dbReference type="GO" id="GO:0003676">
    <property type="term" value="F:nucleic acid binding"/>
    <property type="evidence" value="ECO:0007669"/>
    <property type="project" value="InterPro"/>
</dbReference>
<dbReference type="OrthoDB" id="616263at2759"/>
<reference evidence="2 3" key="1">
    <citation type="journal article" date="2019" name="Commun. Biol.">
        <title>The bagworm genome reveals a unique fibroin gene that provides high tensile strength.</title>
        <authorList>
            <person name="Kono N."/>
            <person name="Nakamura H."/>
            <person name="Ohtoshi R."/>
            <person name="Tomita M."/>
            <person name="Numata K."/>
            <person name="Arakawa K."/>
        </authorList>
    </citation>
    <scope>NUCLEOTIDE SEQUENCE [LARGE SCALE GENOMIC DNA]</scope>
</reference>
<dbReference type="Proteomes" id="UP000299102">
    <property type="component" value="Unassembled WGS sequence"/>
</dbReference>
<evidence type="ECO:0000313" key="3">
    <source>
        <dbReference type="Proteomes" id="UP000299102"/>
    </source>
</evidence>
<feature type="compositionally biased region" description="Pro residues" evidence="1">
    <location>
        <begin position="92"/>
        <end position="102"/>
    </location>
</feature>